<dbReference type="Pfam" id="PF08818">
    <property type="entry name" value="DUF1801"/>
    <property type="match status" value="1"/>
</dbReference>
<dbReference type="RefSeq" id="WP_386832100.1">
    <property type="nucleotide sequence ID" value="NZ_JBHUNP010000001.1"/>
</dbReference>
<accession>A0ABW5QHI7</accession>
<organism evidence="2 3">
    <name type="scientific">Devosia albogilva</name>
    <dbReference type="NCBI Taxonomy" id="429726"/>
    <lineage>
        <taxon>Bacteria</taxon>
        <taxon>Pseudomonadati</taxon>
        <taxon>Pseudomonadota</taxon>
        <taxon>Alphaproteobacteria</taxon>
        <taxon>Hyphomicrobiales</taxon>
        <taxon>Devosiaceae</taxon>
        <taxon>Devosia</taxon>
    </lineage>
</organism>
<feature type="domain" description="YdhG-like" evidence="1">
    <location>
        <begin position="24"/>
        <end position="115"/>
    </location>
</feature>
<dbReference type="EMBL" id="JBHUNP010000001">
    <property type="protein sequence ID" value="MFD2647059.1"/>
    <property type="molecule type" value="Genomic_DNA"/>
</dbReference>
<dbReference type="Proteomes" id="UP001597521">
    <property type="component" value="Unassembled WGS sequence"/>
</dbReference>
<sequence>MKAELGGRIDTIDGYNAAQVQGDREICGALAAIIDEHLAGAESKIWHAHPVWFLDGNPIVGYSKLKGCVRLLFWSGQSFETPGLKPEGTFKAAEARYTSASDIDRDLLIRWLDEARTVQWDYKNIMKKKRLDRLS</sequence>
<protein>
    <submittedName>
        <fullName evidence="2">DUF1801 domain-containing protein</fullName>
    </submittedName>
</protein>
<keyword evidence="3" id="KW-1185">Reference proteome</keyword>
<proteinExistence type="predicted"/>
<name>A0ABW5QHI7_9HYPH</name>
<comment type="caution">
    <text evidence="2">The sequence shown here is derived from an EMBL/GenBank/DDBJ whole genome shotgun (WGS) entry which is preliminary data.</text>
</comment>
<gene>
    <name evidence="2" type="ORF">ACFSX5_04520</name>
</gene>
<dbReference type="InterPro" id="IPR014922">
    <property type="entry name" value="YdhG-like"/>
</dbReference>
<dbReference type="SUPFAM" id="SSF159888">
    <property type="entry name" value="YdhG-like"/>
    <property type="match status" value="1"/>
</dbReference>
<evidence type="ECO:0000259" key="1">
    <source>
        <dbReference type="Pfam" id="PF08818"/>
    </source>
</evidence>
<dbReference type="Gene3D" id="3.90.1150.200">
    <property type="match status" value="1"/>
</dbReference>
<evidence type="ECO:0000313" key="2">
    <source>
        <dbReference type="EMBL" id="MFD2647059.1"/>
    </source>
</evidence>
<reference evidence="3" key="1">
    <citation type="journal article" date="2019" name="Int. J. Syst. Evol. Microbiol.">
        <title>The Global Catalogue of Microorganisms (GCM) 10K type strain sequencing project: providing services to taxonomists for standard genome sequencing and annotation.</title>
        <authorList>
            <consortium name="The Broad Institute Genomics Platform"/>
            <consortium name="The Broad Institute Genome Sequencing Center for Infectious Disease"/>
            <person name="Wu L."/>
            <person name="Ma J."/>
        </authorList>
    </citation>
    <scope>NUCLEOTIDE SEQUENCE [LARGE SCALE GENOMIC DNA]</scope>
    <source>
        <strain evidence="3">CCM 7427</strain>
    </source>
</reference>
<evidence type="ECO:0000313" key="3">
    <source>
        <dbReference type="Proteomes" id="UP001597521"/>
    </source>
</evidence>